<feature type="repeat" description="TPR" evidence="1">
    <location>
        <begin position="681"/>
        <end position="714"/>
    </location>
</feature>
<name>A0A1D8TR79_9CYAN</name>
<gene>
    <name evidence="4" type="ORF">BJP34_12305</name>
</gene>
<evidence type="ECO:0000256" key="2">
    <source>
        <dbReference type="SAM" id="Coils"/>
    </source>
</evidence>
<dbReference type="InterPro" id="IPR011990">
    <property type="entry name" value="TPR-like_helical_dom_sf"/>
</dbReference>
<evidence type="ECO:0000256" key="1">
    <source>
        <dbReference type="PROSITE-ProRule" id="PRU00339"/>
    </source>
</evidence>
<dbReference type="KEGG" id="mpro:BJP34_12305"/>
<dbReference type="SMART" id="SM00671">
    <property type="entry name" value="SEL1"/>
    <property type="match status" value="5"/>
</dbReference>
<sequence length="1321" mass="151678">MLRNFLTNVARQLAKTLGLSSTSPTSSQLPTADSQLNFLMEVLQATAKSKGNPQVVYALLQANLEKLDDNLALVLGDWATVTLAEVEPEQAQGIAGMIGNFSTLIQEFPQGSRATNLEIAITGYEVVGTVFTCEAFSEQWATLQNNLGNTYCERIRGEKADNLEAAITAYQGALQVRTRQAFPQQWATTQNNLGNAYRERIRGEKADNLEAAITAYQGALEVYTRQAFPQQWAQIQNNLGNAYLYRIRGDKADNLEAAITAYQGALEVYTRQAFPQQWAQIQNNLGNAYLYRIRGDKADNLKSAIKAYQGALEVRTRQAFPQQWAMTQNNLATAYSERIDLLQKYFFDTVFVNYCYYFLSPVSYLLTSARSLIRGEKADNLEPAITAYQRALEVYTRQAFPQQWATIQHNLGNAYSDRIRGEKADNLEAAITAYQAALQVYTLEAFPEDWAMTQNSLGNAYRERIREEKAGNLEAAINSYQRALEVYTREAFPQQWAQIQNNLGNAYSNRIRGEKADNLEAAIKTFQGALEVYTREAFPQQWATIQHNLGNAYSDRIREEKADNLEAPIKAYQGALEVYTREAFPQQWAMTQNSLGNAYSNRISRQNPDNLEDAINAYQAALEVYTRKAFPQEWAMTQNNVGNAYLYRIRGKKADNLKAAIKAYQRALKVCTPEAFPQDHAETLFNLGLAYQEAQKFTNAYNVFADAIETVESLRGEIVFGSGIEADKQKLAEKYNQVYSRMVEVCLELDKPTEAIEYAERSKGRNLVDLLANKNLYPKRDRYPNPEVHQAHCQQLEQLRREIPVIQRELEIVTRNRESDQKYRETIKTQQQRLKDLKHEQDNLLKEINQLDLSFKFTQQVEPIPFSDIQALIDDHTAIIQWYITNNQIIAFTITNQNQQPQVRQSSFEDLKALFDLTNEYLATYYEKKDQWQTKLDNLLSRLAQILHIEEILAELPQKCEQLILIPHRFLHLFPLHALPIKNREQQANNSEQNTHTNNAYLLDLFPKGVRYAPSCQLLQLSQNQERPDFSKLFAIQNPTKDLDYADFKVNNILPLFWFWQIIYLLMWQLKPRAYSYLRYLFSKFPQVLAKQDATKAAVKTSQEMPLSHCIDFYCHGEFNLESPLESALILAKDQNTILWQIYLFMWAVESRSYSLMRYVFSKKYERLTLTEIFGLSLNQCRLVTLSACETGITAVAGSTYDYSSDEYISLPSGFLYAGSPSVVSSLWTVNEFATAFLMIKFYQNLSQFPTRETGEIAVALNQAQTWLREVTKEELEEWTNHLSLTPTQEDALFDWFEDEETKEQPFQSPYYWAAFCAIGK</sequence>
<dbReference type="SMART" id="SM00028">
    <property type="entry name" value="TPR"/>
    <property type="match status" value="9"/>
</dbReference>
<proteinExistence type="predicted"/>
<dbReference type="InterPro" id="IPR006597">
    <property type="entry name" value="Sel1-like"/>
</dbReference>
<protein>
    <recommendedName>
        <fullName evidence="3">CHAT domain-containing protein</fullName>
    </recommendedName>
</protein>
<dbReference type="STRING" id="1458985.BJP34_12305"/>
<dbReference type="EMBL" id="CP017599">
    <property type="protein sequence ID" value="AOX00125.1"/>
    <property type="molecule type" value="Genomic_DNA"/>
</dbReference>
<reference evidence="5" key="1">
    <citation type="submission" date="2016-10" db="EMBL/GenBank/DDBJ databases">
        <title>Comparative genomics uncovers the prolific and rare metabolic potential of the cyanobacterial genus Moorea.</title>
        <authorList>
            <person name="Leao T."/>
            <person name="Castelao G."/>
            <person name="Korobeynikov A."/>
            <person name="Monroe E.A."/>
            <person name="Podell S."/>
            <person name="Glukhov E."/>
            <person name="Allen E."/>
            <person name="Gerwick W.H."/>
            <person name="Gerwick L."/>
        </authorList>
    </citation>
    <scope>NUCLEOTIDE SEQUENCE [LARGE SCALE GENOMIC DNA]</scope>
    <source>
        <strain evidence="5">PAL-8-15-08-1</strain>
    </source>
</reference>
<feature type="domain" description="CHAT" evidence="3">
    <location>
        <begin position="939"/>
        <end position="1320"/>
    </location>
</feature>
<evidence type="ECO:0000313" key="5">
    <source>
        <dbReference type="Proteomes" id="UP000177870"/>
    </source>
</evidence>
<dbReference type="InterPro" id="IPR024983">
    <property type="entry name" value="CHAT_dom"/>
</dbReference>
<dbReference type="RefSeq" id="WP_070392595.1">
    <property type="nucleotide sequence ID" value="NZ_CP017599.1"/>
</dbReference>
<accession>A0A1D8TR79</accession>
<evidence type="ECO:0000313" key="4">
    <source>
        <dbReference type="EMBL" id="AOX00125.1"/>
    </source>
</evidence>
<keyword evidence="2" id="KW-0175">Coiled coil</keyword>
<dbReference type="PANTHER" id="PTHR10098">
    <property type="entry name" value="RAPSYN-RELATED"/>
    <property type="match status" value="1"/>
</dbReference>
<dbReference type="SUPFAM" id="SSF48452">
    <property type="entry name" value="TPR-like"/>
    <property type="match status" value="3"/>
</dbReference>
<dbReference type="Pfam" id="PF12770">
    <property type="entry name" value="CHAT"/>
    <property type="match status" value="1"/>
</dbReference>
<dbReference type="Gene3D" id="1.25.40.10">
    <property type="entry name" value="Tetratricopeptide repeat domain"/>
    <property type="match status" value="4"/>
</dbReference>
<keyword evidence="1" id="KW-0802">TPR repeat</keyword>
<dbReference type="InterPro" id="IPR019734">
    <property type="entry name" value="TPR_rpt"/>
</dbReference>
<dbReference type="PROSITE" id="PS50005">
    <property type="entry name" value="TPR"/>
    <property type="match status" value="1"/>
</dbReference>
<organism evidence="4 5">
    <name type="scientific">Moorena producens PAL-8-15-08-1</name>
    <dbReference type="NCBI Taxonomy" id="1458985"/>
    <lineage>
        <taxon>Bacteria</taxon>
        <taxon>Bacillati</taxon>
        <taxon>Cyanobacteriota</taxon>
        <taxon>Cyanophyceae</taxon>
        <taxon>Coleofasciculales</taxon>
        <taxon>Coleofasciculaceae</taxon>
        <taxon>Moorena</taxon>
    </lineage>
</organism>
<evidence type="ECO:0000259" key="3">
    <source>
        <dbReference type="Pfam" id="PF12770"/>
    </source>
</evidence>
<dbReference type="Proteomes" id="UP000177870">
    <property type="component" value="Chromosome"/>
</dbReference>
<feature type="coiled-coil region" evidence="2">
    <location>
        <begin position="796"/>
        <end position="854"/>
    </location>
</feature>